<dbReference type="PANTHER" id="PTHR37534:SF11">
    <property type="entry name" value="ZN(II)2CYS6 TRANSCRIPTION FACTOR (EUROFUNG)"/>
    <property type="match status" value="1"/>
</dbReference>
<dbReference type="PROSITE" id="PS50048">
    <property type="entry name" value="ZN2_CY6_FUNGAL_2"/>
    <property type="match status" value="1"/>
</dbReference>
<dbReference type="STRING" id="1531966.A0A0A1TF72"/>
<dbReference type="Pfam" id="PF00172">
    <property type="entry name" value="Zn_clus"/>
    <property type="match status" value="1"/>
</dbReference>
<dbReference type="HOGENOM" id="CLU_014597_1_0_1"/>
<dbReference type="GO" id="GO:0005634">
    <property type="term" value="C:nucleus"/>
    <property type="evidence" value="ECO:0007669"/>
    <property type="project" value="UniProtKB-SubCell"/>
</dbReference>
<sequence length="671" mass="74156">MNTTSTILVDNRAVGPSIAKQSTKRRSRGGCLTCKQKHVKCDESRPHCLRCDQLGVPCGGYANQFTWSYKHQNTPHGRKRRPSSSHASQTSHTSQSTDYSPKSPVDGGETLSSISHQATSSATTTTAVAAPNNLGCPDLQASTAEYSWDQTVESLNALLDLDQACWLPSPQPQSTPEMRCLTLPATVRGGPEATDKLIAFWFDQVCPIWSAFDSTLNLNRKIAMDLMHHSSTVFSTLQSMSASFLSSQLPQIKRPYAIGLLKSATLSIEAEVASLRARTVLSDVPTGLLFSLFCLGTTMCWLDARRLGLPFLKEAKGLLRRVSLQQHSDGSNQHNMMAFFKKGLLYWEMLLSFVDDYNLPGDNDDIYSSSNSSDEIRPLLPPTHNTDLLLHPWTGISTKPARLFALSVRLCRAHRRRIAKPTSNEVAYSAAAQEMNEAVQLEADLLALDLAAFARINQQTGDERTPWVHLVDVAEAYQLSSLLQLYLTFPDLAARRHSLDSGSGLLEDGTTCEERTIRLALELCRLLERIPCESGSRVIQPMLYICASAGLCYPTSRDQSIMDRGDNLVTPTATFGATDMLRYIDQMDAEEYKSQDVGQPSISEMAVDVGSARIFIMRRLDSLECTLQPRPIAVAKQLVKAIWASYDHGKRCKGGHWLDVMEAQGLRSLFG</sequence>
<evidence type="ECO:0000256" key="3">
    <source>
        <dbReference type="SAM" id="MobiDB-lite"/>
    </source>
</evidence>
<dbReference type="EMBL" id="CDHN01000002">
    <property type="protein sequence ID" value="CEJ86154.1"/>
    <property type="molecule type" value="Genomic_DNA"/>
</dbReference>
<dbReference type="SMART" id="SM00066">
    <property type="entry name" value="GAL4"/>
    <property type="match status" value="1"/>
</dbReference>
<keyword evidence="2" id="KW-0539">Nucleus</keyword>
<dbReference type="GO" id="GO:0000981">
    <property type="term" value="F:DNA-binding transcription factor activity, RNA polymerase II-specific"/>
    <property type="evidence" value="ECO:0007669"/>
    <property type="project" value="InterPro"/>
</dbReference>
<dbReference type="CDD" id="cd00067">
    <property type="entry name" value="GAL4"/>
    <property type="match status" value="1"/>
</dbReference>
<feature type="domain" description="Zn(2)-C6 fungal-type" evidence="4">
    <location>
        <begin position="30"/>
        <end position="58"/>
    </location>
</feature>
<dbReference type="AlphaFoldDB" id="A0A0A1TF72"/>
<comment type="subcellular location">
    <subcellularLocation>
        <location evidence="1">Nucleus</location>
    </subcellularLocation>
</comment>
<dbReference type="InterPro" id="IPR001138">
    <property type="entry name" value="Zn2Cys6_DnaBD"/>
</dbReference>
<evidence type="ECO:0000256" key="1">
    <source>
        <dbReference type="ARBA" id="ARBA00004123"/>
    </source>
</evidence>
<organism evidence="5 6">
    <name type="scientific">[Torrubiella] hemipterigena</name>
    <dbReference type="NCBI Taxonomy" id="1531966"/>
    <lineage>
        <taxon>Eukaryota</taxon>
        <taxon>Fungi</taxon>
        <taxon>Dikarya</taxon>
        <taxon>Ascomycota</taxon>
        <taxon>Pezizomycotina</taxon>
        <taxon>Sordariomycetes</taxon>
        <taxon>Hypocreomycetidae</taxon>
        <taxon>Hypocreales</taxon>
        <taxon>Clavicipitaceae</taxon>
        <taxon>Clavicipitaceae incertae sedis</taxon>
        <taxon>'Torrubiella' clade</taxon>
    </lineage>
</organism>
<dbReference type="PANTHER" id="PTHR37534">
    <property type="entry name" value="TRANSCRIPTIONAL ACTIVATOR PROTEIN UGA3"/>
    <property type="match status" value="1"/>
</dbReference>
<dbReference type="Proteomes" id="UP000039046">
    <property type="component" value="Unassembled WGS sequence"/>
</dbReference>
<dbReference type="InterPro" id="IPR021858">
    <property type="entry name" value="Fun_TF"/>
</dbReference>
<dbReference type="GO" id="GO:0045944">
    <property type="term" value="P:positive regulation of transcription by RNA polymerase II"/>
    <property type="evidence" value="ECO:0007669"/>
    <property type="project" value="TreeGrafter"/>
</dbReference>
<feature type="compositionally biased region" description="Low complexity" evidence="3">
    <location>
        <begin position="84"/>
        <end position="97"/>
    </location>
</feature>
<proteinExistence type="predicted"/>
<evidence type="ECO:0000313" key="5">
    <source>
        <dbReference type="EMBL" id="CEJ86154.1"/>
    </source>
</evidence>
<feature type="compositionally biased region" description="Low complexity" evidence="3">
    <location>
        <begin position="112"/>
        <end position="126"/>
    </location>
</feature>
<dbReference type="PROSITE" id="PS00463">
    <property type="entry name" value="ZN2_CY6_FUNGAL_1"/>
    <property type="match status" value="1"/>
</dbReference>
<dbReference type="Gene3D" id="4.10.240.10">
    <property type="entry name" value="Zn(2)-C6 fungal-type DNA-binding domain"/>
    <property type="match status" value="1"/>
</dbReference>
<dbReference type="OrthoDB" id="4835445at2759"/>
<name>A0A0A1TF72_9HYPO</name>
<protein>
    <recommendedName>
        <fullName evidence="4">Zn(2)-C6 fungal-type domain-containing protein</fullName>
    </recommendedName>
</protein>
<dbReference type="GO" id="GO:0000976">
    <property type="term" value="F:transcription cis-regulatory region binding"/>
    <property type="evidence" value="ECO:0007669"/>
    <property type="project" value="TreeGrafter"/>
</dbReference>
<evidence type="ECO:0000256" key="2">
    <source>
        <dbReference type="ARBA" id="ARBA00023242"/>
    </source>
</evidence>
<evidence type="ECO:0000313" key="6">
    <source>
        <dbReference type="Proteomes" id="UP000039046"/>
    </source>
</evidence>
<dbReference type="SUPFAM" id="SSF57701">
    <property type="entry name" value="Zn2/Cys6 DNA-binding domain"/>
    <property type="match status" value="1"/>
</dbReference>
<dbReference type="InterPro" id="IPR036864">
    <property type="entry name" value="Zn2-C6_fun-type_DNA-bd_sf"/>
</dbReference>
<dbReference type="Pfam" id="PF11951">
    <property type="entry name" value="Fungal_trans_2"/>
    <property type="match status" value="1"/>
</dbReference>
<keyword evidence="6" id="KW-1185">Reference proteome</keyword>
<dbReference type="GO" id="GO:0008270">
    <property type="term" value="F:zinc ion binding"/>
    <property type="evidence" value="ECO:0007669"/>
    <property type="project" value="InterPro"/>
</dbReference>
<gene>
    <name evidence="5" type="ORF">VHEMI04023</name>
</gene>
<reference evidence="5 6" key="1">
    <citation type="journal article" date="2015" name="Genome Announc.">
        <title>Draft Genome Sequence and Gene Annotation of the Entomopathogenic Fungus Verticillium hemipterigenum.</title>
        <authorList>
            <person name="Horn F."/>
            <person name="Habel A."/>
            <person name="Scharf D.H."/>
            <person name="Dworschak J."/>
            <person name="Brakhage A.A."/>
            <person name="Guthke R."/>
            <person name="Hertweck C."/>
            <person name="Linde J."/>
        </authorList>
    </citation>
    <scope>NUCLEOTIDE SEQUENCE [LARGE SCALE GENOMIC DNA]</scope>
</reference>
<accession>A0A0A1TF72</accession>
<feature type="region of interest" description="Disordered" evidence="3">
    <location>
        <begin position="71"/>
        <end position="126"/>
    </location>
</feature>
<evidence type="ECO:0000259" key="4">
    <source>
        <dbReference type="PROSITE" id="PS50048"/>
    </source>
</evidence>